<comment type="similarity">
    <text evidence="2">Belongs to the TrkH potassium transport family.</text>
</comment>
<keyword evidence="9 13" id="KW-1133">Transmembrane helix</keyword>
<dbReference type="GO" id="GO:0046872">
    <property type="term" value="F:metal ion binding"/>
    <property type="evidence" value="ECO:0007669"/>
    <property type="project" value="UniProtKB-KW"/>
</dbReference>
<keyword evidence="10" id="KW-0406">Ion transport</keyword>
<evidence type="ECO:0000256" key="8">
    <source>
        <dbReference type="ARBA" id="ARBA00022958"/>
    </source>
</evidence>
<evidence type="ECO:0000256" key="6">
    <source>
        <dbReference type="ARBA" id="ARBA00022538"/>
    </source>
</evidence>
<feature type="transmembrane region" description="Helical" evidence="13">
    <location>
        <begin position="333"/>
        <end position="352"/>
    </location>
</feature>
<feature type="transmembrane region" description="Helical" evidence="13">
    <location>
        <begin position="70"/>
        <end position="91"/>
    </location>
</feature>
<evidence type="ECO:0000256" key="9">
    <source>
        <dbReference type="ARBA" id="ARBA00022989"/>
    </source>
</evidence>
<feature type="transmembrane region" description="Helical" evidence="13">
    <location>
        <begin position="38"/>
        <end position="58"/>
    </location>
</feature>
<dbReference type="InterPro" id="IPR003445">
    <property type="entry name" value="Cat_transpt"/>
</dbReference>
<comment type="caution">
    <text evidence="14">The sequence shown here is derived from an EMBL/GenBank/DDBJ whole genome shotgun (WGS) entry which is preliminary data.</text>
</comment>
<feature type="transmembrane region" description="Helical" evidence="13">
    <location>
        <begin position="274"/>
        <end position="294"/>
    </location>
</feature>
<sequence length="485" mass="53038">MNLGIIRLMLGRLLWIIAGLMVFPLFVALFYQESWHNLLALSGSIVLALLGGLVLRIKMPTNKQMFAREGFILCALSWLALSIFGALPFYFSGAVPSYVDALFETASGFTTTGASVLTNVEALPKSMAFWRSFTHLIGGMGVLVFILAILPANERHSSSIYLMKAEVPGPTFDKLLSKIKDTSRILYQIYLAMTMVLILLLMAGGMSLFDACIHAFGTAGTGGFSNYAAGVGSFHSPYIEYVLGVGMLLFGINFNLYYLLLLKQFKSVFKDEELRWFLSIVGIAVLLISGSLWSSYTDHWRMFRDVFFTVSSVISTTGFATVNFGAWPLFAQVILLGLMFFGSCAGSTAGGLKISRVALIFKSFSAEIKSTLNPNRIVRLKFNAKPVPAETVHGIHSYFVLYIIIFAAAVLLVSPYCNSLLTAVSSVAATLNNIGPGLDAVGPSANFAFFPTWPKLLLTLTMIIGRLEILPVILLFSPRAWKKGC</sequence>
<keyword evidence="7 13" id="KW-0812">Transmembrane</keyword>
<dbReference type="GO" id="GO:0015379">
    <property type="term" value="F:potassium:chloride symporter activity"/>
    <property type="evidence" value="ECO:0007669"/>
    <property type="project" value="InterPro"/>
</dbReference>
<feature type="binding site" evidence="12">
    <location>
        <position position="317"/>
    </location>
    <ligand>
        <name>K(+)</name>
        <dbReference type="ChEBI" id="CHEBI:29103"/>
    </ligand>
</feature>
<feature type="binding site" evidence="12">
    <location>
        <position position="316"/>
    </location>
    <ligand>
        <name>K(+)</name>
        <dbReference type="ChEBI" id="CHEBI:29103"/>
    </ligand>
</feature>
<accession>A0A2J8B3T3</accession>
<keyword evidence="12" id="KW-0479">Metal-binding</keyword>
<evidence type="ECO:0000256" key="1">
    <source>
        <dbReference type="ARBA" id="ARBA00004429"/>
    </source>
</evidence>
<evidence type="ECO:0000256" key="10">
    <source>
        <dbReference type="ARBA" id="ARBA00023065"/>
    </source>
</evidence>
<keyword evidence="4" id="KW-1003">Cell membrane</keyword>
<evidence type="ECO:0000313" key="14">
    <source>
        <dbReference type="EMBL" id="PNH19437.1"/>
    </source>
</evidence>
<feature type="transmembrane region" description="Helical" evidence="13">
    <location>
        <begin position="133"/>
        <end position="153"/>
    </location>
</feature>
<dbReference type="InterPro" id="IPR004772">
    <property type="entry name" value="TrkH"/>
</dbReference>
<dbReference type="PIRSF" id="PIRSF006247">
    <property type="entry name" value="TrkH"/>
    <property type="match status" value="1"/>
</dbReference>
<feature type="transmembrane region" description="Helical" evidence="13">
    <location>
        <begin position="456"/>
        <end position="476"/>
    </location>
</feature>
<feature type="binding site" evidence="12">
    <location>
        <position position="112"/>
    </location>
    <ligand>
        <name>K(+)</name>
        <dbReference type="ChEBI" id="CHEBI:29103"/>
    </ligand>
</feature>
<feature type="transmembrane region" description="Helical" evidence="13">
    <location>
        <begin position="241"/>
        <end position="262"/>
    </location>
</feature>
<name>A0A2J8B3T3_9FIRM</name>
<evidence type="ECO:0000256" key="5">
    <source>
        <dbReference type="ARBA" id="ARBA00022519"/>
    </source>
</evidence>
<feature type="transmembrane region" description="Helical" evidence="13">
    <location>
        <begin position="12"/>
        <end position="32"/>
    </location>
</feature>
<feature type="transmembrane region" description="Helical" evidence="13">
    <location>
        <begin position="306"/>
        <end position="327"/>
    </location>
</feature>
<keyword evidence="5" id="KW-0997">Cell inner membrane</keyword>
<keyword evidence="8 12" id="KW-0630">Potassium</keyword>
<keyword evidence="3" id="KW-0813">Transport</keyword>
<evidence type="ECO:0000256" key="4">
    <source>
        <dbReference type="ARBA" id="ARBA00022475"/>
    </source>
</evidence>
<feature type="transmembrane region" description="Helical" evidence="13">
    <location>
        <begin position="398"/>
        <end position="416"/>
    </location>
</feature>
<dbReference type="Proteomes" id="UP000236394">
    <property type="component" value="Unassembled WGS sequence"/>
</dbReference>
<feature type="binding site" evidence="12">
    <location>
        <position position="433"/>
    </location>
    <ligand>
        <name>K(+)</name>
        <dbReference type="ChEBI" id="CHEBI:29103"/>
    </ligand>
</feature>
<keyword evidence="11 13" id="KW-0472">Membrane</keyword>
<keyword evidence="6" id="KW-0633">Potassium transport</keyword>
<dbReference type="AlphaFoldDB" id="A0A2J8B3T3"/>
<evidence type="ECO:0000256" key="12">
    <source>
        <dbReference type="PIRSR" id="PIRSR006247-1"/>
    </source>
</evidence>
<comment type="subcellular location">
    <subcellularLocation>
        <location evidence="1">Cell inner membrane</location>
        <topology evidence="1">Multi-pass membrane protein</topology>
    </subcellularLocation>
</comment>
<evidence type="ECO:0000256" key="7">
    <source>
        <dbReference type="ARBA" id="ARBA00022692"/>
    </source>
</evidence>
<dbReference type="PANTHER" id="PTHR32024:SF2">
    <property type="entry name" value="TRK SYSTEM POTASSIUM UPTAKE PROTEIN TRKG-RELATED"/>
    <property type="match status" value="1"/>
</dbReference>
<evidence type="ECO:0000256" key="13">
    <source>
        <dbReference type="SAM" id="Phobius"/>
    </source>
</evidence>
<evidence type="ECO:0000256" key="11">
    <source>
        <dbReference type="ARBA" id="ARBA00023136"/>
    </source>
</evidence>
<proteinExistence type="inferred from homology"/>
<dbReference type="EMBL" id="NBZD01000001">
    <property type="protein sequence ID" value="PNH19437.1"/>
    <property type="molecule type" value="Genomic_DNA"/>
</dbReference>
<evidence type="ECO:0000256" key="3">
    <source>
        <dbReference type="ARBA" id="ARBA00022448"/>
    </source>
</evidence>
<protein>
    <submittedName>
        <fullName evidence="14">Potassium transporter KefA</fullName>
    </submittedName>
</protein>
<evidence type="ECO:0000313" key="15">
    <source>
        <dbReference type="Proteomes" id="UP000236394"/>
    </source>
</evidence>
<dbReference type="PANTHER" id="PTHR32024">
    <property type="entry name" value="TRK SYSTEM POTASSIUM UPTAKE PROTEIN TRKG-RELATED"/>
    <property type="match status" value="1"/>
</dbReference>
<feature type="binding site" evidence="12">
    <location>
        <position position="111"/>
    </location>
    <ligand>
        <name>K(+)</name>
        <dbReference type="ChEBI" id="CHEBI:29103"/>
    </ligand>
</feature>
<feature type="transmembrane region" description="Helical" evidence="13">
    <location>
        <begin position="185"/>
        <end position="202"/>
    </location>
</feature>
<dbReference type="RefSeq" id="WP_012993687.1">
    <property type="nucleotide sequence ID" value="NZ_NBZD01000001.1"/>
</dbReference>
<reference evidence="15" key="1">
    <citation type="submission" date="2017-04" db="EMBL/GenBank/DDBJ databases">
        <authorList>
            <person name="Bumgarner R.E."/>
            <person name="Fredricks D.N."/>
            <person name="Srinivasan S."/>
        </authorList>
    </citation>
    <scope>NUCLEOTIDE SEQUENCE [LARGE SCALE GENOMIC DNA]</scope>
    <source>
        <strain evidence="15">KA00405</strain>
    </source>
</reference>
<organism evidence="14 15">
    <name type="scientific">Mageeibacillus indolicus</name>
    <dbReference type="NCBI Taxonomy" id="884684"/>
    <lineage>
        <taxon>Bacteria</taxon>
        <taxon>Bacillati</taxon>
        <taxon>Bacillota</taxon>
        <taxon>Clostridia</taxon>
        <taxon>Eubacteriales</taxon>
        <taxon>Oscillospiraceae</taxon>
        <taxon>Mageeibacillus</taxon>
    </lineage>
</organism>
<gene>
    <name evidence="14" type="ORF">B7R76_00685</name>
</gene>
<feature type="binding site" evidence="12">
    <location>
        <position position="222"/>
    </location>
    <ligand>
        <name>K(+)</name>
        <dbReference type="ChEBI" id="CHEBI:29103"/>
    </ligand>
</feature>
<dbReference type="GO" id="GO:0005886">
    <property type="term" value="C:plasma membrane"/>
    <property type="evidence" value="ECO:0007669"/>
    <property type="project" value="UniProtKB-SubCell"/>
</dbReference>
<dbReference type="OMA" id="LQWMGGM"/>
<dbReference type="Pfam" id="PF02386">
    <property type="entry name" value="TrkH"/>
    <property type="match status" value="1"/>
</dbReference>
<evidence type="ECO:0000256" key="2">
    <source>
        <dbReference type="ARBA" id="ARBA00009137"/>
    </source>
</evidence>